<evidence type="ECO:0000313" key="3">
    <source>
        <dbReference type="Proteomes" id="UP001295684"/>
    </source>
</evidence>
<organism evidence="2 3">
    <name type="scientific">Euplotes crassus</name>
    <dbReference type="NCBI Taxonomy" id="5936"/>
    <lineage>
        <taxon>Eukaryota</taxon>
        <taxon>Sar</taxon>
        <taxon>Alveolata</taxon>
        <taxon>Ciliophora</taxon>
        <taxon>Intramacronucleata</taxon>
        <taxon>Spirotrichea</taxon>
        <taxon>Hypotrichia</taxon>
        <taxon>Euplotida</taxon>
        <taxon>Euplotidae</taxon>
        <taxon>Moneuplotes</taxon>
    </lineage>
</organism>
<name>A0AAD1XQA7_EUPCR</name>
<evidence type="ECO:0000256" key="1">
    <source>
        <dbReference type="SAM" id="MobiDB-lite"/>
    </source>
</evidence>
<feature type="compositionally biased region" description="Basic and acidic residues" evidence="1">
    <location>
        <begin position="256"/>
        <end position="267"/>
    </location>
</feature>
<proteinExistence type="predicted"/>
<feature type="region of interest" description="Disordered" evidence="1">
    <location>
        <begin position="98"/>
        <end position="141"/>
    </location>
</feature>
<accession>A0AAD1XQA7</accession>
<protein>
    <submittedName>
        <fullName evidence="2">Uncharacterized protein</fullName>
    </submittedName>
</protein>
<evidence type="ECO:0000313" key="2">
    <source>
        <dbReference type="EMBL" id="CAI2377051.1"/>
    </source>
</evidence>
<sequence>MIEAVKEGTEEKKVQTVYIDLKPKVITKQAECPICKGRKRKKQTSVSVEVETSPKFCEKESVEVKGDKVEEGSYINLKLEAGTVDAGASHKICEESKLEMHKKRKSKSPIKRGMGKRIASKSSLLDQISEEDEEEMIKKHNLSQEEKILLQKYESRFSSSKGGDISSGGTYASKVSFAKVFSTPRVGRENREFETFYHQTKQKSTPKQELRMRSFEPVMKKSSSKKKIEPEAPMRVTLHRTGTLNPMSDGFLTQPRYEKDKKGKNEKLSGYVGFSGNTLSFD</sequence>
<dbReference type="AlphaFoldDB" id="A0AAD1XQA7"/>
<keyword evidence="3" id="KW-1185">Reference proteome</keyword>
<gene>
    <name evidence="2" type="ORF">ECRASSUSDP1_LOCUS18432</name>
</gene>
<feature type="compositionally biased region" description="Basic residues" evidence="1">
    <location>
        <begin position="100"/>
        <end position="119"/>
    </location>
</feature>
<comment type="caution">
    <text evidence="2">The sequence shown here is derived from an EMBL/GenBank/DDBJ whole genome shotgun (WGS) entry which is preliminary data.</text>
</comment>
<dbReference type="Proteomes" id="UP001295684">
    <property type="component" value="Unassembled WGS sequence"/>
</dbReference>
<reference evidence="2" key="1">
    <citation type="submission" date="2023-07" db="EMBL/GenBank/DDBJ databases">
        <authorList>
            <consortium name="AG Swart"/>
            <person name="Singh M."/>
            <person name="Singh A."/>
            <person name="Seah K."/>
            <person name="Emmerich C."/>
        </authorList>
    </citation>
    <scope>NUCLEOTIDE SEQUENCE</scope>
    <source>
        <strain evidence="2">DP1</strain>
    </source>
</reference>
<dbReference type="EMBL" id="CAMPGE010018653">
    <property type="protein sequence ID" value="CAI2377051.1"/>
    <property type="molecule type" value="Genomic_DNA"/>
</dbReference>
<feature type="region of interest" description="Disordered" evidence="1">
    <location>
        <begin position="198"/>
        <end position="269"/>
    </location>
</feature>